<keyword evidence="3" id="KW-1185">Reference proteome</keyword>
<accession>I4DB24</accession>
<sequence>MSRVLLQQKVFIIILCIGIYLLFSFYLSIWLSTLIHELGHVIGSLLIGQPAKSVRIGSSGPHLKRTFIICGIKISVSLVIPIKGSPGTTELADTPLPVKHLFFYVLGGSANNLLAAFVCFGFLFTHLSLINLSLFWQSLFIFVFLLAFINLIMLLNLLPFLPGTDGWHSKNLLMFRKKTEIIIYHTMPRPVWVQYEGRREYIPFPTHSSFIGFLKVIIRFIIHEIREKV</sequence>
<dbReference type="KEGG" id="dai:Desaci_4136"/>
<keyword evidence="1" id="KW-0472">Membrane</keyword>
<proteinExistence type="predicted"/>
<gene>
    <name evidence="2" type="ordered locus">Desaci_4136</name>
</gene>
<dbReference type="HOGENOM" id="CLU_1208170_0_0_9"/>
<feature type="transmembrane region" description="Helical" evidence="1">
    <location>
        <begin position="139"/>
        <end position="161"/>
    </location>
</feature>
<evidence type="ECO:0000256" key="1">
    <source>
        <dbReference type="SAM" id="Phobius"/>
    </source>
</evidence>
<dbReference type="AlphaFoldDB" id="I4DB24"/>
<evidence type="ECO:0000313" key="3">
    <source>
        <dbReference type="Proteomes" id="UP000002892"/>
    </source>
</evidence>
<dbReference type="EMBL" id="CP003639">
    <property type="protein sequence ID" value="AFM42998.1"/>
    <property type="molecule type" value="Genomic_DNA"/>
</dbReference>
<feature type="transmembrane region" description="Helical" evidence="1">
    <location>
        <begin position="101"/>
        <end position="127"/>
    </location>
</feature>
<name>I4DB24_DESAJ</name>
<organism evidence="2 3">
    <name type="scientific">Desulfosporosinus acidiphilus (strain DSM 22704 / JCM 16185 / SJ4)</name>
    <dbReference type="NCBI Taxonomy" id="646529"/>
    <lineage>
        <taxon>Bacteria</taxon>
        <taxon>Bacillati</taxon>
        <taxon>Bacillota</taxon>
        <taxon>Clostridia</taxon>
        <taxon>Eubacteriales</taxon>
        <taxon>Desulfitobacteriaceae</taxon>
        <taxon>Desulfosporosinus</taxon>
    </lineage>
</organism>
<protein>
    <submittedName>
        <fullName evidence="2">Peptidase family M50</fullName>
    </submittedName>
</protein>
<dbReference type="Proteomes" id="UP000002892">
    <property type="component" value="Chromosome"/>
</dbReference>
<keyword evidence="1" id="KW-0812">Transmembrane</keyword>
<feature type="transmembrane region" description="Helical" evidence="1">
    <location>
        <begin position="12"/>
        <end position="31"/>
    </location>
</feature>
<keyword evidence="1" id="KW-1133">Transmembrane helix</keyword>
<evidence type="ECO:0000313" key="2">
    <source>
        <dbReference type="EMBL" id="AFM42998.1"/>
    </source>
</evidence>
<reference evidence="2 3" key="1">
    <citation type="journal article" date="2012" name="J. Bacteriol.">
        <title>Complete genome sequences of Desulfosporosinus orientis DSM765T, Desulfosporosinus youngiae DSM17734T, Desulfosporosinus meridiei DSM13257T, and Desulfosporosinus acidiphilus DSM22704T.</title>
        <authorList>
            <person name="Pester M."/>
            <person name="Brambilla E."/>
            <person name="Alazard D."/>
            <person name="Rattei T."/>
            <person name="Weinmaier T."/>
            <person name="Han J."/>
            <person name="Lucas S."/>
            <person name="Lapidus A."/>
            <person name="Cheng J.F."/>
            <person name="Goodwin L."/>
            <person name="Pitluck S."/>
            <person name="Peters L."/>
            <person name="Ovchinnikova G."/>
            <person name="Teshima H."/>
            <person name="Detter J.C."/>
            <person name="Han C.S."/>
            <person name="Tapia R."/>
            <person name="Land M.L."/>
            <person name="Hauser L."/>
            <person name="Kyrpides N.C."/>
            <person name="Ivanova N.N."/>
            <person name="Pagani I."/>
            <person name="Huntmann M."/>
            <person name="Wei C.L."/>
            <person name="Davenport K.W."/>
            <person name="Daligault H."/>
            <person name="Chain P.S."/>
            <person name="Chen A."/>
            <person name="Mavromatis K."/>
            <person name="Markowitz V."/>
            <person name="Szeto E."/>
            <person name="Mikhailova N."/>
            <person name="Pati A."/>
            <person name="Wagner M."/>
            <person name="Woyke T."/>
            <person name="Ollivier B."/>
            <person name="Klenk H.P."/>
            <person name="Spring S."/>
            <person name="Loy A."/>
        </authorList>
    </citation>
    <scope>NUCLEOTIDE SEQUENCE [LARGE SCALE GENOMIC DNA]</scope>
    <source>
        <strain evidence="3">DSM 22704 / JCM 16185 / SJ4</strain>
    </source>
</reference>